<evidence type="ECO:0000256" key="8">
    <source>
        <dbReference type="RuleBase" id="RU003345"/>
    </source>
</evidence>
<dbReference type="InterPro" id="IPR016161">
    <property type="entry name" value="Ald_DH/histidinol_DH"/>
</dbReference>
<evidence type="ECO:0000256" key="5">
    <source>
        <dbReference type="ARBA" id="ARBA00052698"/>
    </source>
</evidence>
<dbReference type="InterPro" id="IPR016162">
    <property type="entry name" value="Ald_DH_N"/>
</dbReference>
<evidence type="ECO:0000256" key="4">
    <source>
        <dbReference type="ARBA" id="ARBA00050387"/>
    </source>
</evidence>
<organism evidence="10 11">
    <name type="scientific">Tilletiopsis washingtonensis</name>
    <dbReference type="NCBI Taxonomy" id="58919"/>
    <lineage>
        <taxon>Eukaryota</taxon>
        <taxon>Fungi</taxon>
        <taxon>Dikarya</taxon>
        <taxon>Basidiomycota</taxon>
        <taxon>Ustilaginomycotina</taxon>
        <taxon>Exobasidiomycetes</taxon>
        <taxon>Entylomatales</taxon>
        <taxon>Entylomatales incertae sedis</taxon>
        <taxon>Tilletiopsis</taxon>
    </lineage>
</organism>
<dbReference type="FunFam" id="3.40.309.10:FF:000004">
    <property type="entry name" value="Succinate-semialdehyde dehydrogenase I"/>
    <property type="match status" value="1"/>
</dbReference>
<dbReference type="EC" id="1.2.1.16" evidence="6"/>
<dbReference type="InterPro" id="IPR016163">
    <property type="entry name" value="Ald_DH_C"/>
</dbReference>
<dbReference type="PANTHER" id="PTHR43353">
    <property type="entry name" value="SUCCINATE-SEMIALDEHYDE DEHYDROGENASE, MITOCHONDRIAL"/>
    <property type="match status" value="1"/>
</dbReference>
<evidence type="ECO:0000259" key="9">
    <source>
        <dbReference type="Pfam" id="PF00171"/>
    </source>
</evidence>
<gene>
    <name evidence="10" type="ORF">FA09DRAFT_298261</name>
</gene>
<evidence type="ECO:0000256" key="7">
    <source>
        <dbReference type="PROSITE-ProRule" id="PRU10007"/>
    </source>
</evidence>
<comment type="similarity">
    <text evidence="2 8">Belongs to the aldehyde dehydrogenase family.</text>
</comment>
<proteinExistence type="inferred from homology"/>
<dbReference type="PROSITE" id="PS00687">
    <property type="entry name" value="ALDEHYDE_DEHYDR_GLU"/>
    <property type="match status" value="1"/>
</dbReference>
<dbReference type="PANTHER" id="PTHR43353:SF5">
    <property type="entry name" value="SUCCINATE-SEMIALDEHYDE DEHYDROGENASE, MITOCHONDRIAL"/>
    <property type="match status" value="1"/>
</dbReference>
<dbReference type="GeneID" id="37267784"/>
<reference evidence="10 11" key="1">
    <citation type="journal article" date="2018" name="Mol. Biol. Evol.">
        <title>Broad Genomic Sampling Reveals a Smut Pathogenic Ancestry of the Fungal Clade Ustilaginomycotina.</title>
        <authorList>
            <person name="Kijpornyongpan T."/>
            <person name="Mondo S.J."/>
            <person name="Barry K."/>
            <person name="Sandor L."/>
            <person name="Lee J."/>
            <person name="Lipzen A."/>
            <person name="Pangilinan J."/>
            <person name="LaButti K."/>
            <person name="Hainaut M."/>
            <person name="Henrissat B."/>
            <person name="Grigoriev I.V."/>
            <person name="Spatafora J.W."/>
            <person name="Aime M.C."/>
        </authorList>
    </citation>
    <scope>NUCLEOTIDE SEQUENCE [LARGE SCALE GENOMIC DNA]</scope>
    <source>
        <strain evidence="10 11">MCA 4186</strain>
    </source>
</reference>
<dbReference type="SUPFAM" id="SSF53720">
    <property type="entry name" value="ALDH-like"/>
    <property type="match status" value="1"/>
</dbReference>
<dbReference type="InterPro" id="IPR029510">
    <property type="entry name" value="Ald_DH_CS_GLU"/>
</dbReference>
<feature type="domain" description="Aldehyde dehydrogenase" evidence="9">
    <location>
        <begin position="35"/>
        <end position="495"/>
    </location>
</feature>
<dbReference type="FunFam" id="3.40.605.10:FF:000005">
    <property type="entry name" value="Succinate-semialdehyde dehydrogenase I"/>
    <property type="match status" value="1"/>
</dbReference>
<dbReference type="InterPro" id="IPR050740">
    <property type="entry name" value="Aldehyde_DH_Superfamily"/>
</dbReference>
<evidence type="ECO:0000256" key="1">
    <source>
        <dbReference type="ARBA" id="ARBA00005176"/>
    </source>
</evidence>
<keyword evidence="3 8" id="KW-0560">Oxidoreductase</keyword>
<keyword evidence="11" id="KW-1185">Reference proteome</keyword>
<dbReference type="AlphaFoldDB" id="A0A316Z863"/>
<dbReference type="Proteomes" id="UP000245946">
    <property type="component" value="Unassembled WGS sequence"/>
</dbReference>
<comment type="catalytic activity">
    <reaction evidence="4">
        <text>succinate semialdehyde + NADP(+) + H2O = succinate + NADPH + 2 H(+)</text>
        <dbReference type="Rhea" id="RHEA:13213"/>
        <dbReference type="ChEBI" id="CHEBI:15377"/>
        <dbReference type="ChEBI" id="CHEBI:15378"/>
        <dbReference type="ChEBI" id="CHEBI:30031"/>
        <dbReference type="ChEBI" id="CHEBI:57706"/>
        <dbReference type="ChEBI" id="CHEBI:57783"/>
        <dbReference type="ChEBI" id="CHEBI:58349"/>
        <dbReference type="EC" id="1.2.1.16"/>
    </reaction>
</comment>
<dbReference type="OrthoDB" id="310895at2759"/>
<evidence type="ECO:0000256" key="2">
    <source>
        <dbReference type="ARBA" id="ARBA00009986"/>
    </source>
</evidence>
<dbReference type="GO" id="GO:0009450">
    <property type="term" value="P:gamma-aminobutyric acid catabolic process"/>
    <property type="evidence" value="ECO:0007669"/>
    <property type="project" value="TreeGrafter"/>
</dbReference>
<dbReference type="GO" id="GO:0005737">
    <property type="term" value="C:cytoplasm"/>
    <property type="evidence" value="ECO:0007669"/>
    <property type="project" value="TreeGrafter"/>
</dbReference>
<dbReference type="Pfam" id="PF00171">
    <property type="entry name" value="Aldedh"/>
    <property type="match status" value="1"/>
</dbReference>
<dbReference type="InterPro" id="IPR015590">
    <property type="entry name" value="Aldehyde_DH_dom"/>
</dbReference>
<evidence type="ECO:0000313" key="11">
    <source>
        <dbReference type="Proteomes" id="UP000245946"/>
    </source>
</evidence>
<dbReference type="Gene3D" id="3.40.605.10">
    <property type="entry name" value="Aldehyde Dehydrogenase, Chain A, domain 1"/>
    <property type="match status" value="1"/>
</dbReference>
<evidence type="ECO:0000256" key="6">
    <source>
        <dbReference type="ARBA" id="ARBA00067047"/>
    </source>
</evidence>
<protein>
    <recommendedName>
        <fullName evidence="6">succinate-semialdehyde dehydrogenase [NAD(P)(+)]</fullName>
        <ecNumber evidence="6">1.2.1.16</ecNumber>
    </recommendedName>
</protein>
<dbReference type="Gene3D" id="3.40.309.10">
    <property type="entry name" value="Aldehyde Dehydrogenase, Chain A, domain 2"/>
    <property type="match status" value="1"/>
</dbReference>
<evidence type="ECO:0000256" key="3">
    <source>
        <dbReference type="ARBA" id="ARBA00023002"/>
    </source>
</evidence>
<dbReference type="EMBL" id="KZ819294">
    <property type="protein sequence ID" value="PWN97761.1"/>
    <property type="molecule type" value="Genomic_DNA"/>
</dbReference>
<dbReference type="CDD" id="cd07103">
    <property type="entry name" value="ALDH_F5_SSADH_GabD"/>
    <property type="match status" value="1"/>
</dbReference>
<comment type="pathway">
    <text evidence="1">Amino-acid degradation; 4-aminobutanoate degradation.</text>
</comment>
<evidence type="ECO:0000313" key="10">
    <source>
        <dbReference type="EMBL" id="PWN97761.1"/>
    </source>
</evidence>
<accession>A0A316Z863</accession>
<dbReference type="STRING" id="58919.A0A316Z863"/>
<comment type="catalytic activity">
    <reaction evidence="5">
        <text>succinate semialdehyde + NAD(+) + H2O = succinate + NADH + 2 H(+)</text>
        <dbReference type="Rhea" id="RHEA:13217"/>
        <dbReference type="ChEBI" id="CHEBI:15377"/>
        <dbReference type="ChEBI" id="CHEBI:15378"/>
        <dbReference type="ChEBI" id="CHEBI:30031"/>
        <dbReference type="ChEBI" id="CHEBI:57540"/>
        <dbReference type="ChEBI" id="CHEBI:57706"/>
        <dbReference type="ChEBI" id="CHEBI:57945"/>
        <dbReference type="EC" id="1.2.1.16"/>
    </reaction>
</comment>
<sequence>MPTMPKNILKEGSNETLTLKHKALLQQQGYVDGAWTGARSGKTFDVLNKATHAKIGAVPDMGAEETRAAIAAAAAAFPAWAAQTGKARGDLLTKLFQALQEHAEDLAHIIVAENGKSLAEAKGEMAYSNSFIEWFAAEAQRSYGHTAQPTLPAVRANVITKQPLGVAGLITPWNFPAAMITRKMGAALAAGCTVVIKAPAETPFSPLAIAYLAEQVGFPKGTINVVTCAKGETEAAVGKEMCENKAVKKLSFTGSTRVGQLLMSQSASTLKKLSFELGGNAPFIVFADADVDKAVEGALACKLRGSGQTCICANRIFVHEDIYAEFSSKFAKKVDALVVGYGMQEGVTHGPLVNQMGVDKVQKHVDDCVKGGAKVLVGGKKGEGFFFEPTVLADLPASCPMDDEETFGPVAALYKFTSEEDVVKQANDVDVGLAGYFYTENVSRAWRVAEALQVGMVGINTAIISQNTVPFGGVGFSGFGREGGRDGIAEYQSDKLMVWGK</sequence>
<name>A0A316Z863_9BASI</name>
<feature type="active site" evidence="7">
    <location>
        <position position="276"/>
    </location>
</feature>
<dbReference type="RefSeq" id="XP_025598040.1">
    <property type="nucleotide sequence ID" value="XM_025740238.1"/>
</dbReference>
<dbReference type="GO" id="GO:0004777">
    <property type="term" value="F:succinate-semialdehyde dehydrogenase (NAD+) activity"/>
    <property type="evidence" value="ECO:0007669"/>
    <property type="project" value="TreeGrafter"/>
</dbReference>